<dbReference type="InterPro" id="IPR017853">
    <property type="entry name" value="GH"/>
</dbReference>
<feature type="domain" description="Glycoside hydrolase 123-like N-terminal" evidence="1">
    <location>
        <begin position="33"/>
        <end position="972"/>
    </location>
</feature>
<dbReference type="STRING" id="1285928.SAMN04487894_105110"/>
<sequence length="974" mass="110291">MMKKLLLLIVWWPFAGNGYSQEHTYGVPEVPWPETLGNHRAVVECPVQGLAHVKLFWRRHDAAPEQKRLLILAANGDTVRHIYRITVNKEMAEFVFEPVNGRGTYYVYYLPWKGRKENGWFAGDYLKPETAPDPAWMQRQGLPASAAQLLLSKVSRLEARTDFDRFYPMEVTATAAELRTLMARYPQKMILFPEDRRFPVKMKSDLPYRWIRYGPAAAFSGTAQRNEYYTFQVGVFAAGGPLKDLKVRFGKTPFPVTCFNTGGRDSRGVAFTKTLDVAEGTVQPLWLGVDVPATAKPGRYTFTVSVSAEGVPEQRVPVTLQVDNKMIAERGDHELWRHSRLRWLNSTLGIDDAVVAPYTALKRNQYTITGSTAAVTVGPMGLPESIRTFGAGLLAAPVNFIVETSEGVEKWNTGRPEFIKETGGLIRWKARASNQRFTLVCTGSMEADGYMRFHITVSGHVPVSIKDIRLQLPVQKAISKYFMGMGLPGCETPAVYNWKWKGPQDAFWTGDVHAGIFCELRGARYSGPLLNLYHPPPPPAWYNQDKGGFSLHQQGAVRYATAYSGDRMLDAADTLRFEFALLPTPVKQADTRSQFTDRYYHNGSDPLPHEADLKTGIRIFNVHHANAINPYINYPFLTVDTIRAVTNTWHKKGLKVKLYYTTRELTNQVPELWALRSLGNEVLADGRGGGYVWLREHLVDHYDPQWFTTIGGYERSDAALLTSGDSRWYNYYIEGLRWLVKYTGIDGLYLDDVSYDRDLLKRMRKVMDQVRPGCIIDLHSNTGFSKGPATQYTEFFPYINKLWFGESFQYHKMPPANWLVEVSGLPFGLMGDMLHGGGNPWRGMVYGMTVRYPWYTEGVNCDPRDIWKVWDDFGIADAKMTGYWEKAPVVTTDNPAVLATAYSRNDRLLIAVASWATDTAVVKLNIDWKRIGWSPRGGSVKAPLIPGFQPAQKFEKDQRIPVAPQKGWLLIIDQ</sequence>
<dbReference type="EMBL" id="FMZO01000005">
    <property type="protein sequence ID" value="SDC98535.1"/>
    <property type="molecule type" value="Genomic_DNA"/>
</dbReference>
<reference evidence="3" key="1">
    <citation type="submission" date="2016-10" db="EMBL/GenBank/DDBJ databases">
        <authorList>
            <person name="Varghese N."/>
            <person name="Submissions S."/>
        </authorList>
    </citation>
    <scope>NUCLEOTIDE SEQUENCE [LARGE SCALE GENOMIC DNA]</scope>
    <source>
        <strain evidence="3">DSM 25811 / CCM 8410 / LMG 26954 / E90</strain>
    </source>
</reference>
<evidence type="ECO:0000259" key="1">
    <source>
        <dbReference type="Pfam" id="PF19543"/>
    </source>
</evidence>
<proteinExistence type="predicted"/>
<dbReference type="SUPFAM" id="SSF51445">
    <property type="entry name" value="(Trans)glycosidases"/>
    <property type="match status" value="1"/>
</dbReference>
<accession>A0A1G6R393</accession>
<evidence type="ECO:0000313" key="2">
    <source>
        <dbReference type="EMBL" id="SDC98535.1"/>
    </source>
</evidence>
<name>A0A1G6R393_NIADE</name>
<gene>
    <name evidence="2" type="ORF">SAMN04487894_105110</name>
</gene>
<evidence type="ECO:0000313" key="3">
    <source>
        <dbReference type="Proteomes" id="UP000198757"/>
    </source>
</evidence>
<protein>
    <recommendedName>
        <fullName evidence="1">Glycoside hydrolase 123-like N-terminal domain-containing protein</fullName>
    </recommendedName>
</protein>
<dbReference type="Pfam" id="PF19543">
    <property type="entry name" value="GH123_N"/>
    <property type="match status" value="1"/>
</dbReference>
<keyword evidence="3" id="KW-1185">Reference proteome</keyword>
<dbReference type="RefSeq" id="WP_218127731.1">
    <property type="nucleotide sequence ID" value="NZ_FMZO01000005.1"/>
</dbReference>
<dbReference type="InterPro" id="IPR045711">
    <property type="entry name" value="GH123-like_N"/>
</dbReference>
<dbReference type="Proteomes" id="UP000198757">
    <property type="component" value="Unassembled WGS sequence"/>
</dbReference>
<dbReference type="AlphaFoldDB" id="A0A1G6R393"/>
<organism evidence="2 3">
    <name type="scientific">Niabella drilacis (strain DSM 25811 / CCM 8410 / CCUG 62505 / LMG 26954 / E90)</name>
    <dbReference type="NCBI Taxonomy" id="1285928"/>
    <lineage>
        <taxon>Bacteria</taxon>
        <taxon>Pseudomonadati</taxon>
        <taxon>Bacteroidota</taxon>
        <taxon>Chitinophagia</taxon>
        <taxon>Chitinophagales</taxon>
        <taxon>Chitinophagaceae</taxon>
        <taxon>Niabella</taxon>
    </lineage>
</organism>